<dbReference type="SUPFAM" id="SSF55347">
    <property type="entry name" value="Glyceraldehyde-3-phosphate dehydrogenase-like, C-terminal domain"/>
    <property type="match status" value="1"/>
</dbReference>
<dbReference type="Pfam" id="PF19051">
    <property type="entry name" value="GFO_IDH_MocA_C2"/>
    <property type="match status" value="1"/>
</dbReference>
<protein>
    <submittedName>
        <fullName evidence="3">Gfo/Idh/MocA family oxidoreductase</fullName>
    </submittedName>
</protein>
<dbReference type="InterPro" id="IPR000683">
    <property type="entry name" value="Gfo/Idh/MocA-like_OxRdtase_N"/>
</dbReference>
<evidence type="ECO:0000259" key="2">
    <source>
        <dbReference type="Pfam" id="PF19051"/>
    </source>
</evidence>
<name>A0ABP8GAY6_9SPHI</name>
<dbReference type="InterPro" id="IPR036291">
    <property type="entry name" value="NAD(P)-bd_dom_sf"/>
</dbReference>
<proteinExistence type="predicted"/>
<dbReference type="InterPro" id="IPR050463">
    <property type="entry name" value="Gfo/Idh/MocA_oxidrdct_glycsds"/>
</dbReference>
<feature type="domain" description="Gfo/Idh/MocA-like oxidoreductase N-terminal" evidence="1">
    <location>
        <begin position="39"/>
        <end position="160"/>
    </location>
</feature>
<dbReference type="EMBL" id="BAABFT010000004">
    <property type="protein sequence ID" value="GAA4320906.1"/>
    <property type="molecule type" value="Genomic_DNA"/>
</dbReference>
<feature type="domain" description="Gfo/Idh/MocA-like oxidoreductase bacterial type C-terminal" evidence="2">
    <location>
        <begin position="203"/>
        <end position="436"/>
    </location>
</feature>
<accession>A0ABP8GAY6</accession>
<dbReference type="SUPFAM" id="SSF51735">
    <property type="entry name" value="NAD(P)-binding Rossmann-fold domains"/>
    <property type="match status" value="1"/>
</dbReference>
<dbReference type="Proteomes" id="UP001500582">
    <property type="component" value="Unassembled WGS sequence"/>
</dbReference>
<reference evidence="4" key="1">
    <citation type="journal article" date="2019" name="Int. J. Syst. Evol. Microbiol.">
        <title>The Global Catalogue of Microorganisms (GCM) 10K type strain sequencing project: providing services to taxonomists for standard genome sequencing and annotation.</title>
        <authorList>
            <consortium name="The Broad Institute Genomics Platform"/>
            <consortium name="The Broad Institute Genome Sequencing Center for Infectious Disease"/>
            <person name="Wu L."/>
            <person name="Ma J."/>
        </authorList>
    </citation>
    <scope>NUCLEOTIDE SEQUENCE [LARGE SCALE GENOMIC DNA]</scope>
    <source>
        <strain evidence="4">JCM 17705</strain>
    </source>
</reference>
<evidence type="ECO:0000259" key="1">
    <source>
        <dbReference type="Pfam" id="PF01408"/>
    </source>
</evidence>
<evidence type="ECO:0000313" key="4">
    <source>
        <dbReference type="Proteomes" id="UP001500582"/>
    </source>
</evidence>
<evidence type="ECO:0000313" key="3">
    <source>
        <dbReference type="EMBL" id="GAA4320906.1"/>
    </source>
</evidence>
<dbReference type="Pfam" id="PF01408">
    <property type="entry name" value="GFO_IDH_MocA"/>
    <property type="match status" value="1"/>
</dbReference>
<dbReference type="Gene3D" id="3.30.360.10">
    <property type="entry name" value="Dihydrodipicolinate Reductase, domain 2"/>
    <property type="match status" value="1"/>
</dbReference>
<dbReference type="PANTHER" id="PTHR43818">
    <property type="entry name" value="BCDNA.GH03377"/>
    <property type="match status" value="1"/>
</dbReference>
<sequence>MHRRKFIQNVSVAGTTFLIGSHLSASGFYKGSPNNKVVVGIMGVNGRGSFLAQKLAALKNVEIGYICDVDQTVLARAIADVEKLTGKKPQGITDIRKLLEKKDFDALFIAAPDHWHAPATILGCQAGKHVYVEKPCSHNPNEGEMAVAAAQKYNKIVQMGSQRRSFPNVQQMVKELHEGIIGRAYFARGWYTNNRKSIGTGKQVAVPANLNYDLWQGYAPRKPFQDNLIHYNWHWFWNWGTGEALNNGTHEIDVMRWGLGAEFPDKVTSSGGRFAFKDDWQTPDTQTILANFPNDTAISWEGRSCNNYNDGNGRGVIFYGDKGSIYYGGGNGYTVYDPANKVVKEVKDSVVVDANNKVSPTELLDTMHLVNFVNTIQGLEKQTAPISEGHKSTLIPQLGNIAYRVNRVLNLDPKNGHIIGDAEATKLWSREYEPGWKLTV</sequence>
<dbReference type="PANTHER" id="PTHR43818:SF5">
    <property type="entry name" value="OXIDOREDUCTASE FAMILY PROTEIN"/>
    <property type="match status" value="1"/>
</dbReference>
<dbReference type="RefSeq" id="WP_345210956.1">
    <property type="nucleotide sequence ID" value="NZ_BAABFT010000004.1"/>
</dbReference>
<organism evidence="3 4">
    <name type="scientific">Mucilaginibacter gynuensis</name>
    <dbReference type="NCBI Taxonomy" id="1302236"/>
    <lineage>
        <taxon>Bacteria</taxon>
        <taxon>Pseudomonadati</taxon>
        <taxon>Bacteroidota</taxon>
        <taxon>Sphingobacteriia</taxon>
        <taxon>Sphingobacteriales</taxon>
        <taxon>Sphingobacteriaceae</taxon>
        <taxon>Mucilaginibacter</taxon>
    </lineage>
</organism>
<dbReference type="Gene3D" id="3.40.50.720">
    <property type="entry name" value="NAD(P)-binding Rossmann-like Domain"/>
    <property type="match status" value="1"/>
</dbReference>
<keyword evidence="4" id="KW-1185">Reference proteome</keyword>
<comment type="caution">
    <text evidence="3">The sequence shown here is derived from an EMBL/GenBank/DDBJ whole genome shotgun (WGS) entry which is preliminary data.</text>
</comment>
<dbReference type="InterPro" id="IPR043906">
    <property type="entry name" value="Gfo/Idh/MocA_OxRdtase_bact_C"/>
</dbReference>
<gene>
    <name evidence="3" type="ORF">GCM10023149_20420</name>
</gene>